<comment type="caution">
    <text evidence="1">The sequence shown here is derived from an EMBL/GenBank/DDBJ whole genome shotgun (WGS) entry which is preliminary data.</text>
</comment>
<protein>
    <submittedName>
        <fullName evidence="1">Uncharacterized protein</fullName>
    </submittedName>
</protein>
<evidence type="ECO:0000313" key="1">
    <source>
        <dbReference type="EMBL" id="KAH3891294.1"/>
    </source>
</evidence>
<sequence length="57" mass="6614">MHLQNEVKPVIKGRDIKQFIKQPLTTQHSIIACRWLKSVVREAAIYQYTQFSADGIN</sequence>
<proteinExistence type="predicted"/>
<organism evidence="1 2">
    <name type="scientific">Dreissena polymorpha</name>
    <name type="common">Zebra mussel</name>
    <name type="synonym">Mytilus polymorpha</name>
    <dbReference type="NCBI Taxonomy" id="45954"/>
    <lineage>
        <taxon>Eukaryota</taxon>
        <taxon>Metazoa</taxon>
        <taxon>Spiralia</taxon>
        <taxon>Lophotrochozoa</taxon>
        <taxon>Mollusca</taxon>
        <taxon>Bivalvia</taxon>
        <taxon>Autobranchia</taxon>
        <taxon>Heteroconchia</taxon>
        <taxon>Euheterodonta</taxon>
        <taxon>Imparidentia</taxon>
        <taxon>Neoheterodontei</taxon>
        <taxon>Myida</taxon>
        <taxon>Dreissenoidea</taxon>
        <taxon>Dreissenidae</taxon>
        <taxon>Dreissena</taxon>
    </lineage>
</organism>
<reference evidence="1" key="2">
    <citation type="submission" date="2020-11" db="EMBL/GenBank/DDBJ databases">
        <authorList>
            <person name="McCartney M.A."/>
            <person name="Auch B."/>
            <person name="Kono T."/>
            <person name="Mallez S."/>
            <person name="Becker A."/>
            <person name="Gohl D.M."/>
            <person name="Silverstein K.A.T."/>
            <person name="Koren S."/>
            <person name="Bechman K.B."/>
            <person name="Herman A."/>
            <person name="Abrahante J.E."/>
            <person name="Garbe J."/>
        </authorList>
    </citation>
    <scope>NUCLEOTIDE SEQUENCE</scope>
    <source>
        <strain evidence="1">Duluth1</strain>
        <tissue evidence="1">Whole animal</tissue>
    </source>
</reference>
<dbReference type="AlphaFoldDB" id="A0A9D4NCJ7"/>
<dbReference type="EMBL" id="JAIWYP010000001">
    <property type="protein sequence ID" value="KAH3891294.1"/>
    <property type="molecule type" value="Genomic_DNA"/>
</dbReference>
<evidence type="ECO:0000313" key="2">
    <source>
        <dbReference type="Proteomes" id="UP000828390"/>
    </source>
</evidence>
<reference evidence="1" key="1">
    <citation type="journal article" date="2019" name="bioRxiv">
        <title>The Genome of the Zebra Mussel, Dreissena polymorpha: A Resource for Invasive Species Research.</title>
        <authorList>
            <person name="McCartney M.A."/>
            <person name="Auch B."/>
            <person name="Kono T."/>
            <person name="Mallez S."/>
            <person name="Zhang Y."/>
            <person name="Obille A."/>
            <person name="Becker A."/>
            <person name="Abrahante J.E."/>
            <person name="Garbe J."/>
            <person name="Badalamenti J.P."/>
            <person name="Herman A."/>
            <person name="Mangelson H."/>
            <person name="Liachko I."/>
            <person name="Sullivan S."/>
            <person name="Sone E.D."/>
            <person name="Koren S."/>
            <person name="Silverstein K.A.T."/>
            <person name="Beckman K.B."/>
            <person name="Gohl D.M."/>
        </authorList>
    </citation>
    <scope>NUCLEOTIDE SEQUENCE</scope>
    <source>
        <strain evidence="1">Duluth1</strain>
        <tissue evidence="1">Whole animal</tissue>
    </source>
</reference>
<dbReference type="Proteomes" id="UP000828390">
    <property type="component" value="Unassembled WGS sequence"/>
</dbReference>
<name>A0A9D4NCJ7_DREPO</name>
<accession>A0A9D4NCJ7</accession>
<gene>
    <name evidence="1" type="ORF">DPMN_015387</name>
</gene>
<keyword evidence="2" id="KW-1185">Reference proteome</keyword>